<organism evidence="1 2">
    <name type="scientific">Hespellia stercorisuis DSM 15480</name>
    <dbReference type="NCBI Taxonomy" id="1121950"/>
    <lineage>
        <taxon>Bacteria</taxon>
        <taxon>Bacillati</taxon>
        <taxon>Bacillota</taxon>
        <taxon>Clostridia</taxon>
        <taxon>Lachnospirales</taxon>
        <taxon>Lachnospiraceae</taxon>
        <taxon>Hespellia</taxon>
    </lineage>
</organism>
<dbReference type="STRING" id="1121950.SAMN02745243_01329"/>
<reference evidence="1 2" key="1">
    <citation type="submission" date="2016-11" db="EMBL/GenBank/DDBJ databases">
        <authorList>
            <person name="Jaros S."/>
            <person name="Januszkiewicz K."/>
            <person name="Wedrychowicz H."/>
        </authorList>
    </citation>
    <scope>NUCLEOTIDE SEQUENCE [LARGE SCALE GENOMIC DNA]</scope>
    <source>
        <strain evidence="1 2">DSM 15480</strain>
    </source>
</reference>
<dbReference type="Pfam" id="PF13306">
    <property type="entry name" value="LRR_5"/>
    <property type="match status" value="2"/>
</dbReference>
<dbReference type="AlphaFoldDB" id="A0A1M6M073"/>
<evidence type="ECO:0000313" key="2">
    <source>
        <dbReference type="Proteomes" id="UP000184301"/>
    </source>
</evidence>
<dbReference type="Proteomes" id="UP000184301">
    <property type="component" value="Unassembled WGS sequence"/>
</dbReference>
<accession>A0A1M6M073</accession>
<dbReference type="InterPro" id="IPR032675">
    <property type="entry name" value="LRR_dom_sf"/>
</dbReference>
<keyword evidence="2" id="KW-1185">Reference proteome</keyword>
<dbReference type="InterPro" id="IPR026906">
    <property type="entry name" value="LRR_5"/>
</dbReference>
<proteinExistence type="predicted"/>
<protein>
    <submittedName>
        <fullName evidence="1">Leucine rich repeat-containing protein</fullName>
    </submittedName>
</protein>
<dbReference type="Gene3D" id="3.80.10.10">
    <property type="entry name" value="Ribonuclease Inhibitor"/>
    <property type="match status" value="1"/>
</dbReference>
<dbReference type="OrthoDB" id="2068263at2"/>
<name>A0A1M6M073_9FIRM</name>
<gene>
    <name evidence="1" type="ORF">SAMN02745243_01329</name>
</gene>
<dbReference type="RefSeq" id="WP_159434621.1">
    <property type="nucleotide sequence ID" value="NZ_FQZY01000016.1"/>
</dbReference>
<evidence type="ECO:0000313" key="1">
    <source>
        <dbReference type="EMBL" id="SHJ76887.1"/>
    </source>
</evidence>
<dbReference type="EMBL" id="FQZY01000016">
    <property type="protein sequence ID" value="SHJ76887.1"/>
    <property type="molecule type" value="Genomic_DNA"/>
</dbReference>
<sequence length="374" mass="40805">MEKTIHLRCAFFVMACFAYLLMPGSVFGDGLDYKLFHEVHVNLKEKHNHTRKLTDSNGRDLNLNDADLKQYLADQQKKRRGEEVVVAGMPNKETDLVMPVSEARADAYNSTDNRNVAETEGMPDLINELETEVPANTVVAEGTGGIPSSADGTETEDNLENIDMPGAGEFPDIDAPVNGGTEKEPAEVPDEIRAGFQFDENGKLIHYYGGDCSVDEGYLEIPPDRCSGIAFGAFSECEDMITEIFLPSSIAEIEAGAFTGLESVEWIEAEAGNVCSVDGVLFNGDGTEILYVPSGRTGGYDVPSTVNRIHDYAFDATGLSIIDMRNCSMVQLGSKIFGEDSGEGIMVYVPEENYDYYETAFAAYQVTLEGNGHE</sequence>